<dbReference type="EMBL" id="CAXLJM020000148">
    <property type="protein sequence ID" value="CAL8141804.1"/>
    <property type="molecule type" value="Genomic_DNA"/>
</dbReference>
<reference evidence="3 4" key="1">
    <citation type="submission" date="2024-08" db="EMBL/GenBank/DDBJ databases">
        <authorList>
            <person name="Cucini C."/>
            <person name="Frati F."/>
        </authorList>
    </citation>
    <scope>NUCLEOTIDE SEQUENCE [LARGE SCALE GENOMIC DNA]</scope>
</reference>
<sequence>MRGRICSRSIFTIIIILSIGLTHTFSTTQYVMSTEERDYYFQKLINHLLGGISDACFWFEPEVEEVMDEEDLFNRMSYKFDQGGNKSEQIIYKSDKLNLRFSSGIAVTTRELLYWRNEVRTMAVLRRNGLNDNKLHINLAYSRYNVIPDKGRGLKTELKDVRTCTRSYLMETICIELDSWEDRSVEIVKPHWKYFGRLDCSTSIFQSCQFGDELQAEIRRAALRSNTIADLVVVNNFGWLQKTDEVRGKRVMKNEDKIATLFSDLDTNRTEAKMVRGALRLLSVKSDPIKLYLAVKGVHPDFNKDDVINETLSARERGDFEKWLYITSVPVTENGTEIDEAIDELKQAREDQLKAASEYENKTEYEKLFEIYKYQIPLDEELINAERTLDLMYKANRRKFEEFQEGETFQNALQHWKSLQGPSRRNTVKAENSEQYKELNILKAALDTSHLYENSFGVALGHSLMHAVKSISNDTNLKEEAIFTELATGVINSYADLFRRPGWRMKPYGMMNATDCLREFYWDAINRKHPRVKNTLLTTLAKVPYYAKMIEAAKKKAELMKLKNAKTPFNVTEQSGRFLSDDTPVWKNLELEDQDNLWDKGEDETDEVAEPSEVPIDNLDDYSQQPFDEVIPSEDSHSRVKRFTQNCTFYDKYGYEPMKSYAKTEKETFYGFGSCETDSYEPTWMDTYANLSTKAKVRSNLRQLKWHLGKLRVFCYKDSDQYLEHLFKENVIYLDGDNLLSINSTFSHRPKHTPIESRMMCFALELRAFTYTFREGGKRDIKLWKYNAKRPIKNVSLTINFISKMTFNYVGLARRIHPHFIKLCRSFVLTLRTILLKLIQDYEFTFLWCPMNLQHWCAPEFYNYEDDLLVIHTLIQFLIHGLRPVESQRDPNVEQIYLKFFNKNHKEVMRTFKFYDLY</sequence>
<gene>
    <name evidence="3" type="ORF">ODALV1_LOCUS28862</name>
</gene>
<evidence type="ECO:0000256" key="1">
    <source>
        <dbReference type="SAM" id="Coils"/>
    </source>
</evidence>
<evidence type="ECO:0000313" key="3">
    <source>
        <dbReference type="EMBL" id="CAL8141804.1"/>
    </source>
</evidence>
<comment type="caution">
    <text evidence="3">The sequence shown here is derived from an EMBL/GenBank/DDBJ whole genome shotgun (WGS) entry which is preliminary data.</text>
</comment>
<feature type="chain" id="PRO_5046413906" evidence="2">
    <location>
        <begin position="25"/>
        <end position="918"/>
    </location>
</feature>
<evidence type="ECO:0000313" key="4">
    <source>
        <dbReference type="Proteomes" id="UP001642540"/>
    </source>
</evidence>
<feature type="signal peptide" evidence="2">
    <location>
        <begin position="1"/>
        <end position="24"/>
    </location>
</feature>
<keyword evidence="1" id="KW-0175">Coiled coil</keyword>
<organism evidence="3 4">
    <name type="scientific">Orchesella dallaii</name>
    <dbReference type="NCBI Taxonomy" id="48710"/>
    <lineage>
        <taxon>Eukaryota</taxon>
        <taxon>Metazoa</taxon>
        <taxon>Ecdysozoa</taxon>
        <taxon>Arthropoda</taxon>
        <taxon>Hexapoda</taxon>
        <taxon>Collembola</taxon>
        <taxon>Entomobryomorpha</taxon>
        <taxon>Entomobryoidea</taxon>
        <taxon>Orchesellidae</taxon>
        <taxon>Orchesellinae</taxon>
        <taxon>Orchesella</taxon>
    </lineage>
</organism>
<proteinExistence type="predicted"/>
<keyword evidence="4" id="KW-1185">Reference proteome</keyword>
<protein>
    <submittedName>
        <fullName evidence="3">Uncharacterized protein</fullName>
    </submittedName>
</protein>
<keyword evidence="2" id="KW-0732">Signal</keyword>
<dbReference type="Proteomes" id="UP001642540">
    <property type="component" value="Unassembled WGS sequence"/>
</dbReference>
<evidence type="ECO:0000256" key="2">
    <source>
        <dbReference type="SAM" id="SignalP"/>
    </source>
</evidence>
<feature type="coiled-coil region" evidence="1">
    <location>
        <begin position="331"/>
        <end position="362"/>
    </location>
</feature>
<accession>A0ABP1S1Z2</accession>
<name>A0ABP1S1Z2_9HEXA</name>